<protein>
    <submittedName>
        <fullName evidence="2">Peroxidase 18</fullName>
    </submittedName>
</protein>
<comment type="caution">
    <text evidence="2">The sequence shown here is derived from an EMBL/GenBank/DDBJ whole genome shotgun (WGS) entry which is preliminary data.</text>
</comment>
<keyword evidence="2" id="KW-0575">Peroxidase</keyword>
<feature type="region of interest" description="Disordered" evidence="1">
    <location>
        <begin position="1"/>
        <end position="34"/>
    </location>
</feature>
<name>A0AAX6H3A1_IRIPA</name>
<reference evidence="2" key="2">
    <citation type="submission" date="2023-04" db="EMBL/GenBank/DDBJ databases">
        <authorList>
            <person name="Bruccoleri R.E."/>
            <person name="Oakeley E.J."/>
            <person name="Faust A.-M."/>
            <person name="Dessus-Babus S."/>
            <person name="Altorfer M."/>
            <person name="Burckhardt D."/>
            <person name="Oertli M."/>
            <person name="Naumann U."/>
            <person name="Petersen F."/>
            <person name="Wong J."/>
        </authorList>
    </citation>
    <scope>NUCLEOTIDE SEQUENCE</scope>
    <source>
        <strain evidence="2">GSM-AAB239-AS_SAM_17_03QT</strain>
        <tissue evidence="2">Leaf</tissue>
    </source>
</reference>
<sequence length="100" mass="11295">MAGEEDGTGRSGRHSRLQGSAAGGGEGRARRRGWQRTEWDLGGSRWARRDGRRGLRARRISREREAVPAARFVDVEGVQAGCNNERGIAHRRCHTPRWQY</sequence>
<organism evidence="2 3">
    <name type="scientific">Iris pallida</name>
    <name type="common">Sweet iris</name>
    <dbReference type="NCBI Taxonomy" id="29817"/>
    <lineage>
        <taxon>Eukaryota</taxon>
        <taxon>Viridiplantae</taxon>
        <taxon>Streptophyta</taxon>
        <taxon>Embryophyta</taxon>
        <taxon>Tracheophyta</taxon>
        <taxon>Spermatophyta</taxon>
        <taxon>Magnoliopsida</taxon>
        <taxon>Liliopsida</taxon>
        <taxon>Asparagales</taxon>
        <taxon>Iridaceae</taxon>
        <taxon>Iridoideae</taxon>
        <taxon>Irideae</taxon>
        <taxon>Iris</taxon>
    </lineage>
</organism>
<evidence type="ECO:0000313" key="2">
    <source>
        <dbReference type="EMBL" id="KAJ6835027.1"/>
    </source>
</evidence>
<dbReference type="AlphaFoldDB" id="A0AAX6H3A1"/>
<gene>
    <name evidence="2" type="ORF">M6B38_123490</name>
</gene>
<evidence type="ECO:0000313" key="3">
    <source>
        <dbReference type="Proteomes" id="UP001140949"/>
    </source>
</evidence>
<evidence type="ECO:0000256" key="1">
    <source>
        <dbReference type="SAM" id="MobiDB-lite"/>
    </source>
</evidence>
<keyword evidence="2" id="KW-0560">Oxidoreductase</keyword>
<proteinExistence type="predicted"/>
<dbReference type="EMBL" id="JANAVB010013598">
    <property type="protein sequence ID" value="KAJ6835027.1"/>
    <property type="molecule type" value="Genomic_DNA"/>
</dbReference>
<reference evidence="2" key="1">
    <citation type="journal article" date="2023" name="GigaByte">
        <title>Genome assembly of the bearded iris, Iris pallida Lam.</title>
        <authorList>
            <person name="Bruccoleri R.E."/>
            <person name="Oakeley E.J."/>
            <person name="Faust A.M.E."/>
            <person name="Altorfer M."/>
            <person name="Dessus-Babus S."/>
            <person name="Burckhardt D."/>
            <person name="Oertli M."/>
            <person name="Naumann U."/>
            <person name="Petersen F."/>
            <person name="Wong J."/>
        </authorList>
    </citation>
    <scope>NUCLEOTIDE SEQUENCE</scope>
    <source>
        <strain evidence="2">GSM-AAB239-AS_SAM_17_03QT</strain>
    </source>
</reference>
<dbReference type="GO" id="GO:0004601">
    <property type="term" value="F:peroxidase activity"/>
    <property type="evidence" value="ECO:0007669"/>
    <property type="project" value="UniProtKB-KW"/>
</dbReference>
<keyword evidence="3" id="KW-1185">Reference proteome</keyword>
<accession>A0AAX6H3A1</accession>
<dbReference type="Proteomes" id="UP001140949">
    <property type="component" value="Unassembled WGS sequence"/>
</dbReference>